<dbReference type="PANTHER" id="PTHR43278">
    <property type="entry name" value="NAD(P)H-DEPENDENT FMN-CONTAINING OXIDOREDUCTASE YWQN-RELATED"/>
    <property type="match status" value="1"/>
</dbReference>
<dbReference type="PANTHER" id="PTHR43278:SF4">
    <property type="entry name" value="NAD(P)H-DEPENDENT FMN-CONTAINING OXIDOREDUCTASE YWQN-RELATED"/>
    <property type="match status" value="1"/>
</dbReference>
<evidence type="ECO:0000256" key="2">
    <source>
        <dbReference type="ARBA" id="ARBA00022643"/>
    </source>
</evidence>
<feature type="domain" description="NADPH-dependent FMN reductase-like" evidence="3">
    <location>
        <begin position="1"/>
        <end position="153"/>
    </location>
</feature>
<dbReference type="Proteomes" id="UP000657006">
    <property type="component" value="Unassembled WGS sequence"/>
</dbReference>
<dbReference type="InterPro" id="IPR029039">
    <property type="entry name" value="Flavoprotein-like_sf"/>
</dbReference>
<keyword evidence="1" id="KW-0285">Flavoprotein</keyword>
<evidence type="ECO:0000313" key="5">
    <source>
        <dbReference type="Proteomes" id="UP000657006"/>
    </source>
</evidence>
<dbReference type="Gene3D" id="3.40.50.360">
    <property type="match status" value="1"/>
</dbReference>
<name>A0A926I133_9FIRM</name>
<dbReference type="EMBL" id="JACRSQ010000006">
    <property type="protein sequence ID" value="MBC8543063.1"/>
    <property type="molecule type" value="Genomic_DNA"/>
</dbReference>
<reference evidence="4" key="1">
    <citation type="submission" date="2020-08" db="EMBL/GenBank/DDBJ databases">
        <title>Genome public.</title>
        <authorList>
            <person name="Liu C."/>
            <person name="Sun Q."/>
        </authorList>
    </citation>
    <scope>NUCLEOTIDE SEQUENCE</scope>
    <source>
        <strain evidence="4">NSJ-32</strain>
    </source>
</reference>
<comment type="caution">
    <text evidence="4">The sequence shown here is derived from an EMBL/GenBank/DDBJ whole genome shotgun (WGS) entry which is preliminary data.</text>
</comment>
<dbReference type="RefSeq" id="WP_177716488.1">
    <property type="nucleotide sequence ID" value="NZ_JACRSQ010000006.1"/>
</dbReference>
<dbReference type="InterPro" id="IPR005025">
    <property type="entry name" value="FMN_Rdtase-like_dom"/>
</dbReference>
<organism evidence="4 5">
    <name type="scientific">Bianquea renquensis</name>
    <dbReference type="NCBI Taxonomy" id="2763661"/>
    <lineage>
        <taxon>Bacteria</taxon>
        <taxon>Bacillati</taxon>
        <taxon>Bacillota</taxon>
        <taxon>Clostridia</taxon>
        <taxon>Eubacteriales</taxon>
        <taxon>Bianqueaceae</taxon>
        <taxon>Bianquea</taxon>
    </lineage>
</organism>
<evidence type="ECO:0000256" key="1">
    <source>
        <dbReference type="ARBA" id="ARBA00022630"/>
    </source>
</evidence>
<protein>
    <submittedName>
        <fullName evidence="4">Flavodoxin family protein</fullName>
    </submittedName>
</protein>
<dbReference type="Pfam" id="PF03358">
    <property type="entry name" value="FMN_red"/>
    <property type="match status" value="1"/>
</dbReference>
<evidence type="ECO:0000259" key="3">
    <source>
        <dbReference type="Pfam" id="PF03358"/>
    </source>
</evidence>
<gene>
    <name evidence="4" type="ORF">H8730_05850</name>
</gene>
<dbReference type="GO" id="GO:0016491">
    <property type="term" value="F:oxidoreductase activity"/>
    <property type="evidence" value="ECO:0007669"/>
    <property type="project" value="InterPro"/>
</dbReference>
<dbReference type="InterPro" id="IPR051796">
    <property type="entry name" value="ISF_SsuE-like"/>
</dbReference>
<keyword evidence="5" id="KW-1185">Reference proteome</keyword>
<accession>A0A926I133</accession>
<proteinExistence type="predicted"/>
<keyword evidence="2" id="KW-0288">FMN</keyword>
<dbReference type="AlphaFoldDB" id="A0A926I133"/>
<dbReference type="SUPFAM" id="SSF52218">
    <property type="entry name" value="Flavoproteins"/>
    <property type="match status" value="1"/>
</dbReference>
<evidence type="ECO:0000313" key="4">
    <source>
        <dbReference type="EMBL" id="MBC8543063.1"/>
    </source>
</evidence>
<sequence>MKVVAVNGSPRPMGNTFQAIQTVLNVIESAGIETEILQIGGLDIRGCIACGGCSDGMCVFADEAFCTWTHTLEEADGILLACPVYYAGIPGTMKAFLDRIFYQSGGRFRLKVGASIAVLRRSGGVATFDQLNHYLLISEMIVAPSFYWNVAHGRQPGEVLEDQEALSVLQNLGQNMAYLLEMQRRTRDELPPPEPVARAWTNFIR</sequence>